<gene>
    <name evidence="2" type="ORF">LZC94_24905</name>
</gene>
<sequence>MKRHRALGFALFAAVCGAASAASAQTACPADSIVIRGSSASEPIINRVAVLAKAQGINIVYNSSGGSCAGVNSLIPATGTGGTTVKTPSGRTKYDAANQTATCDLATPREADIGVSDVYSTSCSTLGGPATPDTVLDYLGPVQVFTLAVYNDPSFPVVISAEAGFNIFGVTARAGNASFNVDPWSVAADVLARNEGSGTQQIWARALGLPVNKFGGADQGGSGQLLAKINSSPRSSVIGIIALNDIVPTGTPPVQPNVRPLAFKAKGQDFGYYPSSTSTAVDLINVRDGHYAPWANLHFFTKKQDGKAADPNVRKILELLETKETVSTISKGRAVPACAMQVSRSTDMGDYAEYKPAKACGCFFEQEAGAPASASCKACSDDSGCSGSNQQCVFGYCEAK</sequence>
<dbReference type="RefSeq" id="WP_394820725.1">
    <property type="nucleotide sequence ID" value="NZ_CP089984.1"/>
</dbReference>
<evidence type="ECO:0000256" key="1">
    <source>
        <dbReference type="SAM" id="SignalP"/>
    </source>
</evidence>
<feature type="signal peptide" evidence="1">
    <location>
        <begin position="1"/>
        <end position="21"/>
    </location>
</feature>
<organism evidence="2 3">
    <name type="scientific">Pendulispora albinea</name>
    <dbReference type="NCBI Taxonomy" id="2741071"/>
    <lineage>
        <taxon>Bacteria</taxon>
        <taxon>Pseudomonadati</taxon>
        <taxon>Myxococcota</taxon>
        <taxon>Myxococcia</taxon>
        <taxon>Myxococcales</taxon>
        <taxon>Sorangiineae</taxon>
        <taxon>Pendulisporaceae</taxon>
        <taxon>Pendulispora</taxon>
    </lineage>
</organism>
<evidence type="ECO:0000313" key="2">
    <source>
        <dbReference type="EMBL" id="WXB11110.1"/>
    </source>
</evidence>
<evidence type="ECO:0008006" key="4">
    <source>
        <dbReference type="Google" id="ProtNLM"/>
    </source>
</evidence>
<accession>A0ABZ2LL18</accession>
<evidence type="ECO:0000313" key="3">
    <source>
        <dbReference type="Proteomes" id="UP001370348"/>
    </source>
</evidence>
<feature type="chain" id="PRO_5046291531" description="PBP domain-containing protein" evidence="1">
    <location>
        <begin position="22"/>
        <end position="400"/>
    </location>
</feature>
<dbReference type="EMBL" id="CP089984">
    <property type="protein sequence ID" value="WXB11110.1"/>
    <property type="molecule type" value="Genomic_DNA"/>
</dbReference>
<proteinExistence type="predicted"/>
<keyword evidence="1" id="KW-0732">Signal</keyword>
<protein>
    <recommendedName>
        <fullName evidence="4">PBP domain-containing protein</fullName>
    </recommendedName>
</protein>
<reference evidence="2 3" key="1">
    <citation type="submission" date="2021-12" db="EMBL/GenBank/DDBJ databases">
        <title>Discovery of the Pendulisporaceae a myxobacterial family with distinct sporulation behavior and unique specialized metabolism.</title>
        <authorList>
            <person name="Garcia R."/>
            <person name="Popoff A."/>
            <person name="Bader C.D."/>
            <person name="Loehr J."/>
            <person name="Walesch S."/>
            <person name="Walt C."/>
            <person name="Boldt J."/>
            <person name="Bunk B."/>
            <person name="Haeckl F.J.F.P.J."/>
            <person name="Gunesch A.P."/>
            <person name="Birkelbach J."/>
            <person name="Nuebel U."/>
            <person name="Pietschmann T."/>
            <person name="Bach T."/>
            <person name="Mueller R."/>
        </authorList>
    </citation>
    <scope>NUCLEOTIDE SEQUENCE [LARGE SCALE GENOMIC DNA]</scope>
    <source>
        <strain evidence="2 3">MSr11954</strain>
    </source>
</reference>
<dbReference type="SUPFAM" id="SSF53850">
    <property type="entry name" value="Periplasmic binding protein-like II"/>
    <property type="match status" value="1"/>
</dbReference>
<name>A0ABZ2LL18_9BACT</name>
<keyword evidence="3" id="KW-1185">Reference proteome</keyword>
<dbReference type="Proteomes" id="UP001370348">
    <property type="component" value="Chromosome"/>
</dbReference>